<dbReference type="PROSITE" id="PS00031">
    <property type="entry name" value="NUCLEAR_REC_DBD_1"/>
    <property type="match status" value="1"/>
</dbReference>
<keyword evidence="7 11" id="KW-0675">Receptor</keyword>
<keyword evidence="6" id="KW-0804">Transcription</keyword>
<sequence>MSKDPYYQFGQSGDKDVEGFTLPSFLTSSYWYDANSSVGNSVYSSSEMPGTPYKGQQDTDAKLTDSEKEFLDWWTDGQCMGNQQKTFDGQYKGGHPIKGGYMPLCELAGAGPEFESSGQQLVLLNCNAGDIQEGYISPEFTKSVDMPRYDQDEHSICSESISTCSQEYSPASINNTTFNNKKHSPEPLPTTDEQKRSQKRQKKNETKEKSKGEKRCGVCGDGARSMHFGGMACDSCKAFFRRSVQSGAYKTFQCPDTETCTISKQNRKICQYCRFKKSQENGMEINWVMSETDRMMLWKNRLAKQRHVQEEKMKEKVYGDLPRSLDPVEADVLKNLTALQDSTFMSIPYPEDCYGDSVEALANLFVCICKKLGMFFQKVEDFQNVCKTDQSILLKNGIGMSIYLHGAYMYDYENEMWPAECNKDALKIPPVTLATLQKFTVLPEAFEAIMKFYNKYARELKDEIILALICVIAFYQPDDPQFRYPDKIQEIQLKYLEFLRHYLKAKEGEIGVKVTFPRLLVGLADVREIIEFHSKVDIKPTINHQQISTHSTVKNQMSAVNELFKKASQGLLPEFSSVLTASEKRQPIWQSTTAVGKRKQQTSGIIVRGDQFYHPQTNQIFGVDPRTDMIITNPMEQIEEFIKVHKLPSVKINEVLDYKDDFRSNRNHNKSMLDRESGRTTNPAALCHSAKQLQLMSSDKNGACGRSASIDKRRAVEVLCDILQHISCADNEDLIQSLKQNLSPHLLTNLAQKLSPS</sequence>
<dbReference type="GO" id="GO:0008270">
    <property type="term" value="F:zinc ion binding"/>
    <property type="evidence" value="ECO:0007669"/>
    <property type="project" value="UniProtKB-KW"/>
</dbReference>
<dbReference type="GO" id="GO:0000978">
    <property type="term" value="F:RNA polymerase II cis-regulatory region sequence-specific DNA binding"/>
    <property type="evidence" value="ECO:0007669"/>
    <property type="project" value="TreeGrafter"/>
</dbReference>
<dbReference type="OrthoDB" id="6355676at2759"/>
<evidence type="ECO:0000256" key="2">
    <source>
        <dbReference type="ARBA" id="ARBA00022771"/>
    </source>
</evidence>
<accession>A0A8J5JSY4</accession>
<organism evidence="11 12">
    <name type="scientific">Homarus americanus</name>
    <name type="common">American lobster</name>
    <dbReference type="NCBI Taxonomy" id="6706"/>
    <lineage>
        <taxon>Eukaryota</taxon>
        <taxon>Metazoa</taxon>
        <taxon>Ecdysozoa</taxon>
        <taxon>Arthropoda</taxon>
        <taxon>Crustacea</taxon>
        <taxon>Multicrustacea</taxon>
        <taxon>Malacostraca</taxon>
        <taxon>Eumalacostraca</taxon>
        <taxon>Eucarida</taxon>
        <taxon>Decapoda</taxon>
        <taxon>Pleocyemata</taxon>
        <taxon>Astacidea</taxon>
        <taxon>Nephropoidea</taxon>
        <taxon>Nephropidae</taxon>
        <taxon>Homarus</taxon>
    </lineage>
</organism>
<evidence type="ECO:0000259" key="10">
    <source>
        <dbReference type="PROSITE" id="PS51843"/>
    </source>
</evidence>
<evidence type="ECO:0000313" key="11">
    <source>
        <dbReference type="EMBL" id="KAG7158604.1"/>
    </source>
</evidence>
<protein>
    <submittedName>
        <fullName evidence="11">Vitamin D3 receptor B-like 1</fullName>
    </submittedName>
</protein>
<evidence type="ECO:0000256" key="6">
    <source>
        <dbReference type="ARBA" id="ARBA00023163"/>
    </source>
</evidence>
<evidence type="ECO:0000259" key="9">
    <source>
        <dbReference type="PROSITE" id="PS51030"/>
    </source>
</evidence>
<keyword evidence="1" id="KW-0479">Metal-binding</keyword>
<keyword evidence="12" id="KW-1185">Reference proteome</keyword>
<dbReference type="GO" id="GO:0000122">
    <property type="term" value="P:negative regulation of transcription by RNA polymerase II"/>
    <property type="evidence" value="ECO:0007669"/>
    <property type="project" value="TreeGrafter"/>
</dbReference>
<dbReference type="PROSITE" id="PS51030">
    <property type="entry name" value="NUCLEAR_REC_DBD_2"/>
    <property type="match status" value="1"/>
</dbReference>
<reference evidence="11" key="1">
    <citation type="journal article" date="2021" name="Sci. Adv.">
        <title>The American lobster genome reveals insights on longevity, neural, and immune adaptations.</title>
        <authorList>
            <person name="Polinski J.M."/>
            <person name="Zimin A.V."/>
            <person name="Clark K.F."/>
            <person name="Kohn A.B."/>
            <person name="Sadowski N."/>
            <person name="Timp W."/>
            <person name="Ptitsyn A."/>
            <person name="Khanna P."/>
            <person name="Romanova D.Y."/>
            <person name="Williams P."/>
            <person name="Greenwood S.J."/>
            <person name="Moroz L.L."/>
            <person name="Walt D.R."/>
            <person name="Bodnar A.G."/>
        </authorList>
    </citation>
    <scope>NUCLEOTIDE SEQUENCE</scope>
    <source>
        <strain evidence="11">GMGI-L3</strain>
    </source>
</reference>
<dbReference type="GO" id="GO:0045944">
    <property type="term" value="P:positive regulation of transcription by RNA polymerase II"/>
    <property type="evidence" value="ECO:0007669"/>
    <property type="project" value="TreeGrafter"/>
</dbReference>
<keyword evidence="5" id="KW-0238">DNA-binding</keyword>
<dbReference type="InterPro" id="IPR050234">
    <property type="entry name" value="Nuclear_hormone_rcpt_NR1"/>
</dbReference>
<feature type="compositionally biased region" description="Basic and acidic residues" evidence="8">
    <location>
        <begin position="203"/>
        <end position="215"/>
    </location>
</feature>
<dbReference type="SMART" id="SM00399">
    <property type="entry name" value="ZnF_C4"/>
    <property type="match status" value="1"/>
</dbReference>
<evidence type="ECO:0000313" key="12">
    <source>
        <dbReference type="Proteomes" id="UP000747542"/>
    </source>
</evidence>
<dbReference type="EMBL" id="JAHLQT010034478">
    <property type="protein sequence ID" value="KAG7158604.1"/>
    <property type="molecule type" value="Genomic_DNA"/>
</dbReference>
<dbReference type="PANTHER" id="PTHR24082">
    <property type="entry name" value="NUCLEAR HORMONE RECEPTOR"/>
    <property type="match status" value="1"/>
</dbReference>
<dbReference type="GO" id="GO:0004879">
    <property type="term" value="F:nuclear receptor activity"/>
    <property type="evidence" value="ECO:0007669"/>
    <property type="project" value="TreeGrafter"/>
</dbReference>
<name>A0A8J5JSY4_HOMAM</name>
<dbReference type="PANTHER" id="PTHR24082:SF482">
    <property type="entry name" value="NUCLEAR RECEPTOR"/>
    <property type="match status" value="1"/>
</dbReference>
<comment type="caution">
    <text evidence="11">The sequence shown here is derived from an EMBL/GenBank/DDBJ whole genome shotgun (WGS) entry which is preliminary data.</text>
</comment>
<proteinExistence type="predicted"/>
<feature type="domain" description="Nuclear receptor" evidence="9">
    <location>
        <begin position="213"/>
        <end position="290"/>
    </location>
</feature>
<evidence type="ECO:0000256" key="8">
    <source>
        <dbReference type="SAM" id="MobiDB-lite"/>
    </source>
</evidence>
<dbReference type="Pfam" id="PF00105">
    <property type="entry name" value="zf-C4"/>
    <property type="match status" value="1"/>
</dbReference>
<evidence type="ECO:0000256" key="4">
    <source>
        <dbReference type="ARBA" id="ARBA00023015"/>
    </source>
</evidence>
<dbReference type="GO" id="GO:0030154">
    <property type="term" value="P:cell differentiation"/>
    <property type="evidence" value="ECO:0007669"/>
    <property type="project" value="TreeGrafter"/>
</dbReference>
<evidence type="ECO:0000256" key="7">
    <source>
        <dbReference type="ARBA" id="ARBA00023170"/>
    </source>
</evidence>
<feature type="domain" description="NR LBD" evidence="10">
    <location>
        <begin position="328"/>
        <end position="559"/>
    </location>
</feature>
<keyword evidence="4" id="KW-0805">Transcription regulation</keyword>
<evidence type="ECO:0000256" key="5">
    <source>
        <dbReference type="ARBA" id="ARBA00023125"/>
    </source>
</evidence>
<dbReference type="InterPro" id="IPR000536">
    <property type="entry name" value="Nucl_hrmn_rcpt_lig-bd"/>
</dbReference>
<dbReference type="PROSITE" id="PS51843">
    <property type="entry name" value="NR_LBD"/>
    <property type="match status" value="1"/>
</dbReference>
<dbReference type="Proteomes" id="UP000747542">
    <property type="component" value="Unassembled WGS sequence"/>
</dbReference>
<feature type="region of interest" description="Disordered" evidence="8">
    <location>
        <begin position="175"/>
        <end position="215"/>
    </location>
</feature>
<gene>
    <name evidence="11" type="primary">vdrb-L1</name>
    <name evidence="11" type="ORF">Hamer_G011253</name>
</gene>
<keyword evidence="2" id="KW-0863">Zinc-finger</keyword>
<keyword evidence="3" id="KW-0862">Zinc</keyword>
<evidence type="ECO:0000256" key="3">
    <source>
        <dbReference type="ARBA" id="ARBA00022833"/>
    </source>
</evidence>
<dbReference type="InterPro" id="IPR001628">
    <property type="entry name" value="Znf_hrmn_rcpt"/>
</dbReference>
<evidence type="ECO:0000256" key="1">
    <source>
        <dbReference type="ARBA" id="ARBA00022723"/>
    </source>
</evidence>
<dbReference type="AlphaFoldDB" id="A0A8J5JSY4"/>